<evidence type="ECO:0000256" key="2">
    <source>
        <dbReference type="SAM" id="MobiDB-lite"/>
    </source>
</evidence>
<feature type="compositionally biased region" description="Basic and acidic residues" evidence="2">
    <location>
        <begin position="400"/>
        <end position="411"/>
    </location>
</feature>
<feature type="domain" description="PPE" evidence="3">
    <location>
        <begin position="3"/>
        <end position="165"/>
    </location>
</feature>
<name>A0A1X2F712_MYCSZ</name>
<feature type="region of interest" description="Disordered" evidence="2">
    <location>
        <begin position="305"/>
        <end position="332"/>
    </location>
</feature>
<dbReference type="GO" id="GO:0052572">
    <property type="term" value="P:response to host immune response"/>
    <property type="evidence" value="ECO:0007669"/>
    <property type="project" value="TreeGrafter"/>
</dbReference>
<dbReference type="SUPFAM" id="SSF140459">
    <property type="entry name" value="PE/PPE dimer-like"/>
    <property type="match status" value="1"/>
</dbReference>
<dbReference type="Gene3D" id="1.20.1260.20">
    <property type="entry name" value="PPE superfamily"/>
    <property type="match status" value="1"/>
</dbReference>
<gene>
    <name evidence="4" type="ORF">AWC27_19955</name>
</gene>
<dbReference type="EMBL" id="LQPW01000019">
    <property type="protein sequence ID" value="ORX14212.1"/>
    <property type="molecule type" value="Genomic_DNA"/>
</dbReference>
<feature type="compositionally biased region" description="Polar residues" evidence="2">
    <location>
        <begin position="358"/>
        <end position="368"/>
    </location>
</feature>
<dbReference type="RefSeq" id="WP_085669461.1">
    <property type="nucleotide sequence ID" value="NZ_JACKRU010000752.1"/>
</dbReference>
<feature type="compositionally biased region" description="Low complexity" evidence="2">
    <location>
        <begin position="211"/>
        <end position="223"/>
    </location>
</feature>
<dbReference type="InterPro" id="IPR000030">
    <property type="entry name" value="PPE_dom"/>
</dbReference>
<comment type="similarity">
    <text evidence="1">Belongs to the mycobacterial PPE family.</text>
</comment>
<protein>
    <recommendedName>
        <fullName evidence="3">PPE domain-containing protein</fullName>
    </recommendedName>
</protein>
<evidence type="ECO:0000313" key="5">
    <source>
        <dbReference type="Proteomes" id="UP000193317"/>
    </source>
</evidence>
<dbReference type="Pfam" id="PF00823">
    <property type="entry name" value="PPE"/>
    <property type="match status" value="1"/>
</dbReference>
<feature type="region of interest" description="Disordered" evidence="2">
    <location>
        <begin position="353"/>
        <end position="419"/>
    </location>
</feature>
<organism evidence="4 5">
    <name type="scientific">Mycobacterium szulgai</name>
    <dbReference type="NCBI Taxonomy" id="1787"/>
    <lineage>
        <taxon>Bacteria</taxon>
        <taxon>Bacillati</taxon>
        <taxon>Actinomycetota</taxon>
        <taxon>Actinomycetes</taxon>
        <taxon>Mycobacteriales</taxon>
        <taxon>Mycobacteriaceae</taxon>
        <taxon>Mycobacterium</taxon>
    </lineage>
</organism>
<proteinExistence type="inferred from homology"/>
<keyword evidence="5" id="KW-1185">Reference proteome</keyword>
<feature type="region of interest" description="Disordered" evidence="2">
    <location>
        <begin position="206"/>
        <end position="229"/>
    </location>
</feature>
<dbReference type="Proteomes" id="UP000193317">
    <property type="component" value="Unassembled WGS sequence"/>
</dbReference>
<evidence type="ECO:0000313" key="4">
    <source>
        <dbReference type="EMBL" id="ORX14212.1"/>
    </source>
</evidence>
<accession>A0A1X2F712</accession>
<dbReference type="OrthoDB" id="4747931at2"/>
<reference evidence="4 5" key="1">
    <citation type="submission" date="2016-01" db="EMBL/GenBank/DDBJ databases">
        <title>The new phylogeny of the genus Mycobacterium.</title>
        <authorList>
            <person name="Tarcisio F."/>
            <person name="Conor M."/>
            <person name="Antonella G."/>
            <person name="Elisabetta G."/>
            <person name="Giulia F.S."/>
            <person name="Sara T."/>
            <person name="Anna F."/>
            <person name="Clotilde B."/>
            <person name="Roberto B."/>
            <person name="Veronica D.S."/>
            <person name="Fabio R."/>
            <person name="Monica P."/>
            <person name="Olivier J."/>
            <person name="Enrico T."/>
            <person name="Nicola S."/>
        </authorList>
    </citation>
    <scope>NUCLEOTIDE SEQUENCE [LARGE SCALE GENOMIC DNA]</scope>
    <source>
        <strain evidence="4 5">DSM 44166</strain>
    </source>
</reference>
<feature type="compositionally biased region" description="Low complexity" evidence="2">
    <location>
        <begin position="316"/>
        <end position="332"/>
    </location>
</feature>
<sequence length="419" mass="40533">MSFFALPPEINSLRMFIGAGTAPMLQAAAAWDGLAEELSAAANSFASVTSGLAGQAWQGAASMAMMNAAAPYAGWLSAAASQSAGAAGQARIVASLFEAARAATVLPQAIDANRNSFVQLVMSNLFGQNAPLIALAEGIYEEMWAADVSAMASYYSGAAAVAAQVVPWASVLQGLPALGAGIGSGMAGMSGGTTANPSVGAGAVGAGAAGSDGATSGTENAAGSGAGAGGSGAVNNGGAMYANGVGGDSAANGFVPGDPSSGSAMQASPPVASNGAVGSTGMGFVPVPIPTSGTATRAGLLGDGPVKVGGDKPETEPAVPSAPEAEVPAVEETTPEIGVLPTAAPDIAAKAAPMAVTRVQQSGGSSIPGSALRTPGVAKPQDQESPETEEAAKPAPLRPESGDFRRSRKEPPGVQIRGG</sequence>
<evidence type="ECO:0000259" key="3">
    <source>
        <dbReference type="Pfam" id="PF00823"/>
    </source>
</evidence>
<comment type="caution">
    <text evidence="4">The sequence shown here is derived from an EMBL/GenBank/DDBJ whole genome shotgun (WGS) entry which is preliminary data.</text>
</comment>
<evidence type="ECO:0000256" key="1">
    <source>
        <dbReference type="ARBA" id="ARBA00010652"/>
    </source>
</evidence>
<dbReference type="PANTHER" id="PTHR46766">
    <property type="entry name" value="GLUTAMINE-RICH PROTEIN 2"/>
    <property type="match status" value="1"/>
</dbReference>
<dbReference type="PANTHER" id="PTHR46766:SF1">
    <property type="entry name" value="GLUTAMINE-RICH PROTEIN 2"/>
    <property type="match status" value="1"/>
</dbReference>
<dbReference type="AlphaFoldDB" id="A0A1X2F712"/>
<dbReference type="InterPro" id="IPR038332">
    <property type="entry name" value="PPE_sf"/>
</dbReference>